<dbReference type="GO" id="GO:0003677">
    <property type="term" value="F:DNA binding"/>
    <property type="evidence" value="ECO:0007669"/>
    <property type="project" value="UniProtKB-KW"/>
</dbReference>
<evidence type="ECO:0000313" key="6">
    <source>
        <dbReference type="EMBL" id="EHH67110.1"/>
    </source>
</evidence>
<dbReference type="Proteomes" id="UP000004949">
    <property type="component" value="Unassembled WGS sequence"/>
</dbReference>
<name>G6XML2_9PROT</name>
<keyword evidence="7" id="KW-1185">Reference proteome</keyword>
<dbReference type="eggNOG" id="COG0583">
    <property type="taxonomic scope" value="Bacteria"/>
</dbReference>
<dbReference type="PRINTS" id="PR00039">
    <property type="entry name" value="HTHLYSR"/>
</dbReference>
<keyword evidence="2" id="KW-0805">Transcription regulation</keyword>
<dbReference type="EMBL" id="AGQV01000013">
    <property type="protein sequence ID" value="EHH67110.1"/>
    <property type="molecule type" value="Genomic_DNA"/>
</dbReference>
<dbReference type="PANTHER" id="PTHR30579">
    <property type="entry name" value="TRANSCRIPTIONAL REGULATOR"/>
    <property type="match status" value="1"/>
</dbReference>
<dbReference type="InterPro" id="IPR036390">
    <property type="entry name" value="WH_DNA-bd_sf"/>
</dbReference>
<dbReference type="PROSITE" id="PS50931">
    <property type="entry name" value="HTH_LYSR"/>
    <property type="match status" value="1"/>
</dbReference>
<dbReference type="InterPro" id="IPR050176">
    <property type="entry name" value="LTTR"/>
</dbReference>
<dbReference type="Pfam" id="PF03466">
    <property type="entry name" value="LysR_substrate"/>
    <property type="match status" value="1"/>
</dbReference>
<dbReference type="InterPro" id="IPR000847">
    <property type="entry name" value="LysR_HTH_N"/>
</dbReference>
<feature type="domain" description="HTH lysR-type" evidence="5">
    <location>
        <begin position="23"/>
        <end position="80"/>
    </location>
</feature>
<dbReference type="InterPro" id="IPR005119">
    <property type="entry name" value="LysR_subst-bd"/>
</dbReference>
<dbReference type="Gene3D" id="3.40.190.10">
    <property type="entry name" value="Periplasmic binding protein-like II"/>
    <property type="match status" value="2"/>
</dbReference>
<evidence type="ECO:0000256" key="1">
    <source>
        <dbReference type="ARBA" id="ARBA00009437"/>
    </source>
</evidence>
<dbReference type="PANTHER" id="PTHR30579:SF7">
    <property type="entry name" value="HTH-TYPE TRANSCRIPTIONAL REGULATOR LRHA-RELATED"/>
    <property type="match status" value="1"/>
</dbReference>
<evidence type="ECO:0000313" key="7">
    <source>
        <dbReference type="Proteomes" id="UP000004949"/>
    </source>
</evidence>
<keyword evidence="4" id="KW-0804">Transcription</keyword>
<dbReference type="Pfam" id="PF00126">
    <property type="entry name" value="HTH_1"/>
    <property type="match status" value="1"/>
</dbReference>
<dbReference type="AlphaFoldDB" id="G6XML2"/>
<dbReference type="SUPFAM" id="SSF46785">
    <property type="entry name" value="Winged helix' DNA-binding domain"/>
    <property type="match status" value="1"/>
</dbReference>
<gene>
    <name evidence="6" type="ORF">GMO_27300</name>
</gene>
<comment type="caution">
    <text evidence="6">The sequence shown here is derived from an EMBL/GenBank/DDBJ whole genome shotgun (WGS) entry which is preliminary data.</text>
</comment>
<evidence type="ECO:0000256" key="3">
    <source>
        <dbReference type="ARBA" id="ARBA00023125"/>
    </source>
</evidence>
<comment type="similarity">
    <text evidence="1">Belongs to the LysR transcriptional regulatory family.</text>
</comment>
<sequence>MTDQVDLPIKLVPHIRMKDHLHLDPFHLQSFLAVAETLHFTSAAQKQGVSQSTISQHVSRLEEQLGTRLLARSTKSVRLTEDGMTLIGLARGFLHCEDNILSHFRSGSPRGSIRVGVTEDLLLTRFPEILGTFRASHPTLQVTLISGLSFHLMRLLEQNEIDLFCGMRRSSETVGRRLWTEDLRWFASEGTTLTARDSIPLVTFPDGSLTRRLAIETLNRAGQPWHLAFTSDSLIAILAAVRAGYGVTPQPAFLENAEHITPCLDNTLPVMPPVEFIASTQQHVPQGPEDLLIQTLCAHISRSRPDFLTTP</sequence>
<dbReference type="PATRIC" id="fig|1088869.3.peg.2723"/>
<accession>G6XML2</accession>
<proteinExistence type="inferred from homology"/>
<dbReference type="GO" id="GO:0003700">
    <property type="term" value="F:DNA-binding transcription factor activity"/>
    <property type="evidence" value="ECO:0007669"/>
    <property type="project" value="InterPro"/>
</dbReference>
<dbReference type="SUPFAM" id="SSF53850">
    <property type="entry name" value="Periplasmic binding protein-like II"/>
    <property type="match status" value="1"/>
</dbReference>
<organism evidence="6 7">
    <name type="scientific">Gluconobacter morbifer G707</name>
    <dbReference type="NCBI Taxonomy" id="1088869"/>
    <lineage>
        <taxon>Bacteria</taxon>
        <taxon>Pseudomonadati</taxon>
        <taxon>Pseudomonadota</taxon>
        <taxon>Alphaproteobacteria</taxon>
        <taxon>Acetobacterales</taxon>
        <taxon>Acetobacteraceae</taxon>
        <taxon>Gluconobacter</taxon>
    </lineage>
</organism>
<evidence type="ECO:0000256" key="2">
    <source>
        <dbReference type="ARBA" id="ARBA00023015"/>
    </source>
</evidence>
<evidence type="ECO:0000259" key="5">
    <source>
        <dbReference type="PROSITE" id="PS50931"/>
    </source>
</evidence>
<evidence type="ECO:0000256" key="4">
    <source>
        <dbReference type="ARBA" id="ARBA00023163"/>
    </source>
</evidence>
<dbReference type="InterPro" id="IPR036388">
    <property type="entry name" value="WH-like_DNA-bd_sf"/>
</dbReference>
<dbReference type="FunFam" id="1.10.10.10:FF:000001">
    <property type="entry name" value="LysR family transcriptional regulator"/>
    <property type="match status" value="1"/>
</dbReference>
<protein>
    <submittedName>
        <fullName evidence="6">LysR family transcriptional regulator</fullName>
    </submittedName>
</protein>
<dbReference type="STRING" id="1088869.GMO_27300"/>
<reference evidence="6 7" key="1">
    <citation type="submission" date="2011-10" db="EMBL/GenBank/DDBJ databases">
        <title>Genome sequence of Gluconobacter morbifer G707, isolated from Drosophila gut.</title>
        <authorList>
            <person name="Lee W.-J."/>
            <person name="Kim E.-K."/>
        </authorList>
    </citation>
    <scope>NUCLEOTIDE SEQUENCE [LARGE SCALE GENOMIC DNA]</scope>
    <source>
        <strain evidence="6 7">G707</strain>
    </source>
</reference>
<keyword evidence="3" id="KW-0238">DNA-binding</keyword>
<dbReference type="Gene3D" id="1.10.10.10">
    <property type="entry name" value="Winged helix-like DNA-binding domain superfamily/Winged helix DNA-binding domain"/>
    <property type="match status" value="1"/>
</dbReference>